<name>A0A5C2SNG1_9APHY</name>
<protein>
    <submittedName>
        <fullName evidence="2">Uncharacterized protein</fullName>
    </submittedName>
</protein>
<keyword evidence="3" id="KW-1185">Reference proteome</keyword>
<evidence type="ECO:0000313" key="3">
    <source>
        <dbReference type="Proteomes" id="UP000313359"/>
    </source>
</evidence>
<sequence length="164" mass="18205">MDVGGCSYMRLCEGHRVWYARSRSHAGVWGPRFETRSSLLFAPCPASQSRLLPRRLSQPTHHAHLPNISPLAPSPKHMRSRCFRPPPSHIPYRSLHSPVYLGQPPLPPDPIEALPGRDLAAWILQTCQGRNPSCKSSNEINRRRSVLAPLSAHIGLAFILASIG</sequence>
<proteinExistence type="predicted"/>
<dbReference type="EMBL" id="ML122252">
    <property type="protein sequence ID" value="RPD65302.1"/>
    <property type="molecule type" value="Genomic_DNA"/>
</dbReference>
<reference evidence="2" key="1">
    <citation type="journal article" date="2018" name="Genome Biol. Evol.">
        <title>Genomics and development of Lentinus tigrinus, a white-rot wood-decaying mushroom with dimorphic fruiting bodies.</title>
        <authorList>
            <person name="Wu B."/>
            <person name="Xu Z."/>
            <person name="Knudson A."/>
            <person name="Carlson A."/>
            <person name="Chen N."/>
            <person name="Kovaka S."/>
            <person name="LaButti K."/>
            <person name="Lipzen A."/>
            <person name="Pennachio C."/>
            <person name="Riley R."/>
            <person name="Schakwitz W."/>
            <person name="Umezawa K."/>
            <person name="Ohm R.A."/>
            <person name="Grigoriev I.V."/>
            <person name="Nagy L.G."/>
            <person name="Gibbons J."/>
            <person name="Hibbett D."/>
        </authorList>
    </citation>
    <scope>NUCLEOTIDE SEQUENCE [LARGE SCALE GENOMIC DNA]</scope>
    <source>
        <strain evidence="2">ALCF2SS1-6</strain>
    </source>
</reference>
<accession>A0A5C2SNG1</accession>
<evidence type="ECO:0000256" key="1">
    <source>
        <dbReference type="SAM" id="MobiDB-lite"/>
    </source>
</evidence>
<dbReference type="AlphaFoldDB" id="A0A5C2SNG1"/>
<dbReference type="Proteomes" id="UP000313359">
    <property type="component" value="Unassembled WGS sequence"/>
</dbReference>
<evidence type="ECO:0000313" key="2">
    <source>
        <dbReference type="EMBL" id="RPD65302.1"/>
    </source>
</evidence>
<organism evidence="2 3">
    <name type="scientific">Lentinus tigrinus ALCF2SS1-6</name>
    <dbReference type="NCBI Taxonomy" id="1328759"/>
    <lineage>
        <taxon>Eukaryota</taxon>
        <taxon>Fungi</taxon>
        <taxon>Dikarya</taxon>
        <taxon>Basidiomycota</taxon>
        <taxon>Agaricomycotina</taxon>
        <taxon>Agaricomycetes</taxon>
        <taxon>Polyporales</taxon>
        <taxon>Polyporaceae</taxon>
        <taxon>Lentinus</taxon>
    </lineage>
</organism>
<gene>
    <name evidence="2" type="ORF">L227DRAFT_207727</name>
</gene>
<feature type="region of interest" description="Disordered" evidence="1">
    <location>
        <begin position="60"/>
        <end position="80"/>
    </location>
</feature>